<organism evidence="6 7">
    <name type="scientific">Autumnicola musiva</name>
    <dbReference type="NCBI Taxonomy" id="3075589"/>
    <lineage>
        <taxon>Bacteria</taxon>
        <taxon>Pseudomonadati</taxon>
        <taxon>Bacteroidota</taxon>
        <taxon>Flavobacteriia</taxon>
        <taxon>Flavobacteriales</taxon>
        <taxon>Flavobacteriaceae</taxon>
        <taxon>Autumnicola</taxon>
    </lineage>
</organism>
<protein>
    <submittedName>
        <fullName evidence="6">LysM peptidoglycan-binding domain-containing protein</fullName>
    </submittedName>
</protein>
<proteinExistence type="inferred from homology"/>
<evidence type="ECO:0000256" key="2">
    <source>
        <dbReference type="ARBA" id="ARBA00022729"/>
    </source>
</evidence>
<gene>
    <name evidence="6" type="ORF">RM539_05550</name>
</gene>
<feature type="region of interest" description="Disordered" evidence="3">
    <location>
        <begin position="135"/>
        <end position="165"/>
    </location>
</feature>
<feature type="chain" id="PRO_5047533671" evidence="4">
    <location>
        <begin position="21"/>
        <end position="655"/>
    </location>
</feature>
<feature type="compositionally biased region" description="Low complexity" evidence="3">
    <location>
        <begin position="135"/>
        <end position="155"/>
    </location>
</feature>
<dbReference type="Gene3D" id="3.10.350.10">
    <property type="entry name" value="LysM domain"/>
    <property type="match status" value="4"/>
</dbReference>
<dbReference type="InterPro" id="IPR036779">
    <property type="entry name" value="LysM_dom_sf"/>
</dbReference>
<comment type="caution">
    <text evidence="6">The sequence shown here is derived from an EMBL/GenBank/DDBJ whole genome shotgun (WGS) entry which is preliminary data.</text>
</comment>
<dbReference type="Gene3D" id="3.40.50.2300">
    <property type="match status" value="2"/>
</dbReference>
<evidence type="ECO:0000259" key="5">
    <source>
        <dbReference type="PROSITE" id="PS51782"/>
    </source>
</evidence>
<dbReference type="Pfam" id="PF13458">
    <property type="entry name" value="Peripla_BP_6"/>
    <property type="match status" value="1"/>
</dbReference>
<sequence>MKYLFALCLMFQIFTFEALAQQYQYHTVAPGETVSSIARTYNITKEDIYKYNPDAKNGIDASAKLVIPLSSSGEAVSTQGAVSFRTHKVAKKETLFGLSQQYNVEIDEIKRYNKHLYSEELQTGEEIRIPVKANQDAAQNSNAAAATASPETNQAKPQETRNTREHVVLPKETKYGIARKYGLTVQELEEMNPKVGVLQPGIMLKVGTNVLDDSVIITDETFEFYEVKPKENFFRLTQRFGIDKDSLIALNPALTDGVKSGMVLKIPADPDTNTTDLSIDNFDEASGKSIDLKNDISNFETKEVVVMLPYNLNKIENDSTKTYKDAILNDRVLRISLDFYSGVLMAVEEAKDLGISTNLRVYDTKQNAQQVNNIINTHNFSNVNAVIGPLLQTTTEAAAAQLSAENIPVISPLSNKAMKPYMNLFQSRPTDEMLVDAMLNYLQKNAGNKNVVIIADGTNYEIKSRLGRILSNARFVNPSEGYVSENAMNAVLDPNRENWVILESNNVGILNSVTSGLNRLARDKNISLLTTSKGSGYDNDNVANEHLARLKFRYPSVDKEFDENVSKEFIEEYTEKYGVNPNQYAVRGYDLTLDVLLRLATAEDLYDSFERYKGYTEYNENKFHYLPRSGGGFHNDAVYIMRINPDLTLSVENDF</sequence>
<feature type="signal peptide" evidence="4">
    <location>
        <begin position="1"/>
        <end position="20"/>
    </location>
</feature>
<dbReference type="RefSeq" id="WP_311502438.1">
    <property type="nucleotide sequence ID" value="NZ_JAVRHK010000003.1"/>
</dbReference>
<evidence type="ECO:0000256" key="4">
    <source>
        <dbReference type="SAM" id="SignalP"/>
    </source>
</evidence>
<dbReference type="Proteomes" id="UP001262582">
    <property type="component" value="Unassembled WGS sequence"/>
</dbReference>
<dbReference type="SUPFAM" id="SSF54106">
    <property type="entry name" value="LysM domain"/>
    <property type="match status" value="4"/>
</dbReference>
<dbReference type="CDD" id="cd06268">
    <property type="entry name" value="PBP1_ABC_transporter_LIVBP-like"/>
    <property type="match status" value="1"/>
</dbReference>
<evidence type="ECO:0000256" key="1">
    <source>
        <dbReference type="ARBA" id="ARBA00010062"/>
    </source>
</evidence>
<dbReference type="PANTHER" id="PTHR33734">
    <property type="entry name" value="LYSM DOMAIN-CONTAINING GPI-ANCHORED PROTEIN 2"/>
    <property type="match status" value="1"/>
</dbReference>
<dbReference type="Pfam" id="PF01476">
    <property type="entry name" value="LysM"/>
    <property type="match status" value="4"/>
</dbReference>
<feature type="domain" description="LysM" evidence="5">
    <location>
        <begin position="85"/>
        <end position="129"/>
    </location>
</feature>
<reference evidence="6 7" key="1">
    <citation type="submission" date="2023-09" db="EMBL/GenBank/DDBJ databases">
        <authorList>
            <person name="Rey-Velasco X."/>
        </authorList>
    </citation>
    <scope>NUCLEOTIDE SEQUENCE [LARGE SCALE GENOMIC DNA]</scope>
    <source>
        <strain evidence="6 7">F117</strain>
    </source>
</reference>
<keyword evidence="2 4" id="KW-0732">Signal</keyword>
<feature type="domain" description="LysM" evidence="5">
    <location>
        <begin position="24"/>
        <end position="67"/>
    </location>
</feature>
<dbReference type="PROSITE" id="PS51782">
    <property type="entry name" value="LYSM"/>
    <property type="match status" value="2"/>
</dbReference>
<dbReference type="InterPro" id="IPR028082">
    <property type="entry name" value="Peripla_BP_I"/>
</dbReference>
<comment type="similarity">
    <text evidence="1">Belongs to the leucine-binding protein family.</text>
</comment>
<keyword evidence="7" id="KW-1185">Reference proteome</keyword>
<dbReference type="PANTHER" id="PTHR33734:SF22">
    <property type="entry name" value="MEMBRANE-BOUND LYTIC MUREIN TRANSGLYCOSYLASE D"/>
    <property type="match status" value="1"/>
</dbReference>
<name>A0ABU3D3H0_9FLAO</name>
<dbReference type="EMBL" id="JAVRHK010000003">
    <property type="protein sequence ID" value="MDT0676044.1"/>
    <property type="molecule type" value="Genomic_DNA"/>
</dbReference>
<dbReference type="InterPro" id="IPR028081">
    <property type="entry name" value="Leu-bd"/>
</dbReference>
<dbReference type="SMART" id="SM00257">
    <property type="entry name" value="LysM"/>
    <property type="match status" value="4"/>
</dbReference>
<evidence type="ECO:0000313" key="7">
    <source>
        <dbReference type="Proteomes" id="UP001262582"/>
    </source>
</evidence>
<dbReference type="InterPro" id="IPR018392">
    <property type="entry name" value="LysM"/>
</dbReference>
<dbReference type="CDD" id="cd00118">
    <property type="entry name" value="LysM"/>
    <property type="match status" value="4"/>
</dbReference>
<evidence type="ECO:0000313" key="6">
    <source>
        <dbReference type="EMBL" id="MDT0676044.1"/>
    </source>
</evidence>
<evidence type="ECO:0000256" key="3">
    <source>
        <dbReference type="SAM" id="MobiDB-lite"/>
    </source>
</evidence>
<accession>A0ABU3D3H0</accession>
<dbReference type="SUPFAM" id="SSF53822">
    <property type="entry name" value="Periplasmic binding protein-like I"/>
    <property type="match status" value="1"/>
</dbReference>